<dbReference type="InterPro" id="IPR002299">
    <property type="entry name" value="Porin_Neis"/>
</dbReference>
<evidence type="ECO:0000256" key="3">
    <source>
        <dbReference type="ARBA" id="ARBA00022448"/>
    </source>
</evidence>
<reference evidence="12" key="1">
    <citation type="submission" date="2020-09" db="EMBL/GenBank/DDBJ databases">
        <title>Genome seq and assembly of Limnohabitants sp.</title>
        <authorList>
            <person name="Chhetri G."/>
        </authorList>
    </citation>
    <scope>NUCLEOTIDE SEQUENCE</scope>
    <source>
        <strain evidence="12">JUR4</strain>
    </source>
</reference>
<dbReference type="EMBL" id="JACYFT010000001">
    <property type="protein sequence ID" value="MBD8050386.1"/>
    <property type="molecule type" value="Genomic_DNA"/>
</dbReference>
<dbReference type="AlphaFoldDB" id="A0A927FG27"/>
<keyword evidence="5" id="KW-0812">Transmembrane</keyword>
<comment type="subcellular location">
    <subcellularLocation>
        <location evidence="1">Cell outer membrane</location>
        <topology evidence="1">Multi-pass membrane protein</topology>
    </subcellularLocation>
</comment>
<keyword evidence="7" id="KW-0406">Ion transport</keyword>
<evidence type="ECO:0000256" key="9">
    <source>
        <dbReference type="ARBA" id="ARBA00023136"/>
    </source>
</evidence>
<dbReference type="InterPro" id="IPR050298">
    <property type="entry name" value="Gram-neg_bact_OMP"/>
</dbReference>
<dbReference type="GO" id="GO:0046930">
    <property type="term" value="C:pore complex"/>
    <property type="evidence" value="ECO:0007669"/>
    <property type="project" value="UniProtKB-KW"/>
</dbReference>
<evidence type="ECO:0000256" key="6">
    <source>
        <dbReference type="ARBA" id="ARBA00022729"/>
    </source>
</evidence>
<gene>
    <name evidence="12" type="ORF">IC609_07505</name>
</gene>
<keyword evidence="3" id="KW-0813">Transport</keyword>
<keyword evidence="6" id="KW-0732">Signal</keyword>
<sequence length="358" mass="37417">MKTSSALNKIACAAAIVCFTSLSHGQSAVGIYGVADLGVRHTSGMDASNAPATANANAMGSGIDTTSRLGYRGTEDLGGGLKAEFNFETGLNVDTGTPANAKFFDRASVVGLSGAWGTALGGRQTTLLADAVGVVDPLGNRYASFNPNIQIAALSGHKLGQEYGSAGSSSGSYRLDNAIKYIGKFGNFSGRAMYGFGEQNGSNAKLSSTGASLAYEDARFAATLAYSQFKSIANLDLKAYFGGVSAKLGDSKLNLSYGQHEAQTSLVAKTENKTLGLGVNHPLSDSLSLIATYYKVDRSRTGLTADGFNRMVTFAEYKLSKRSLVYAELDSTKWKNNYQGTGNASTGKGFSMGVKHTF</sequence>
<keyword evidence="4" id="KW-1134">Transmembrane beta strand</keyword>
<evidence type="ECO:0000256" key="8">
    <source>
        <dbReference type="ARBA" id="ARBA00023114"/>
    </source>
</evidence>
<evidence type="ECO:0000256" key="4">
    <source>
        <dbReference type="ARBA" id="ARBA00022452"/>
    </source>
</evidence>
<protein>
    <submittedName>
        <fullName evidence="12">Porin</fullName>
    </submittedName>
</protein>
<evidence type="ECO:0000313" key="13">
    <source>
        <dbReference type="Proteomes" id="UP000647424"/>
    </source>
</evidence>
<organism evidence="12 13">
    <name type="scientific">Limnohabitans radicicola</name>
    <dbReference type="NCBI Taxonomy" id="2771427"/>
    <lineage>
        <taxon>Bacteria</taxon>
        <taxon>Pseudomonadati</taxon>
        <taxon>Pseudomonadota</taxon>
        <taxon>Betaproteobacteria</taxon>
        <taxon>Burkholderiales</taxon>
        <taxon>Comamonadaceae</taxon>
        <taxon>Limnohabitans</taxon>
    </lineage>
</organism>
<evidence type="ECO:0000313" key="12">
    <source>
        <dbReference type="EMBL" id="MBD8050386.1"/>
    </source>
</evidence>
<dbReference type="RefSeq" id="WP_191818778.1">
    <property type="nucleotide sequence ID" value="NZ_JACYFT010000001.1"/>
</dbReference>
<dbReference type="PRINTS" id="PR00184">
    <property type="entry name" value="NEISSPPORIN"/>
</dbReference>
<dbReference type="GO" id="GO:0009279">
    <property type="term" value="C:cell outer membrane"/>
    <property type="evidence" value="ECO:0007669"/>
    <property type="project" value="UniProtKB-SubCell"/>
</dbReference>
<feature type="domain" description="Porin" evidence="11">
    <location>
        <begin position="13"/>
        <end position="335"/>
    </location>
</feature>
<accession>A0A927FG27</accession>
<evidence type="ECO:0000256" key="1">
    <source>
        <dbReference type="ARBA" id="ARBA00004571"/>
    </source>
</evidence>
<dbReference type="GO" id="GO:0006811">
    <property type="term" value="P:monoatomic ion transport"/>
    <property type="evidence" value="ECO:0007669"/>
    <property type="project" value="UniProtKB-KW"/>
</dbReference>
<evidence type="ECO:0000256" key="2">
    <source>
        <dbReference type="ARBA" id="ARBA00011233"/>
    </source>
</evidence>
<dbReference type="Proteomes" id="UP000647424">
    <property type="component" value="Unassembled WGS sequence"/>
</dbReference>
<keyword evidence="9" id="KW-0472">Membrane</keyword>
<comment type="caution">
    <text evidence="12">The sequence shown here is derived from an EMBL/GenBank/DDBJ whole genome shotgun (WGS) entry which is preliminary data.</text>
</comment>
<keyword evidence="8" id="KW-0626">Porin</keyword>
<dbReference type="Pfam" id="PF13609">
    <property type="entry name" value="Porin_4"/>
    <property type="match status" value="1"/>
</dbReference>
<dbReference type="GO" id="GO:0015288">
    <property type="term" value="F:porin activity"/>
    <property type="evidence" value="ECO:0007669"/>
    <property type="project" value="UniProtKB-KW"/>
</dbReference>
<keyword evidence="10" id="KW-0998">Cell outer membrane</keyword>
<evidence type="ECO:0000256" key="7">
    <source>
        <dbReference type="ARBA" id="ARBA00023065"/>
    </source>
</evidence>
<dbReference type="SUPFAM" id="SSF56935">
    <property type="entry name" value="Porins"/>
    <property type="match status" value="1"/>
</dbReference>
<dbReference type="PANTHER" id="PTHR34501:SF9">
    <property type="entry name" value="MAJOR OUTER MEMBRANE PROTEIN P.IA"/>
    <property type="match status" value="1"/>
</dbReference>
<evidence type="ECO:0000256" key="10">
    <source>
        <dbReference type="ARBA" id="ARBA00023237"/>
    </source>
</evidence>
<name>A0A927FG27_9BURK</name>
<keyword evidence="13" id="KW-1185">Reference proteome</keyword>
<dbReference type="InterPro" id="IPR023614">
    <property type="entry name" value="Porin_dom_sf"/>
</dbReference>
<evidence type="ECO:0000259" key="11">
    <source>
        <dbReference type="Pfam" id="PF13609"/>
    </source>
</evidence>
<proteinExistence type="predicted"/>
<comment type="subunit">
    <text evidence="2">Homotrimer.</text>
</comment>
<evidence type="ECO:0000256" key="5">
    <source>
        <dbReference type="ARBA" id="ARBA00022692"/>
    </source>
</evidence>
<dbReference type="InterPro" id="IPR033900">
    <property type="entry name" value="Gram_neg_porin_domain"/>
</dbReference>
<dbReference type="Gene3D" id="2.40.160.10">
    <property type="entry name" value="Porin"/>
    <property type="match status" value="1"/>
</dbReference>
<dbReference type="CDD" id="cd00342">
    <property type="entry name" value="gram_neg_porins"/>
    <property type="match status" value="1"/>
</dbReference>
<dbReference type="PANTHER" id="PTHR34501">
    <property type="entry name" value="PROTEIN YDDL-RELATED"/>
    <property type="match status" value="1"/>
</dbReference>